<gene>
    <name evidence="10" type="ORF">ASZ90_007945</name>
</gene>
<keyword evidence="8 9" id="KW-0472">Membrane</keyword>
<keyword evidence="6 9" id="KW-0812">Transmembrane</keyword>
<comment type="caution">
    <text evidence="10">The sequence shown here is derived from an EMBL/GenBank/DDBJ whole genome shotgun (WGS) entry which is preliminary data.</text>
</comment>
<dbReference type="Pfam" id="PF03609">
    <property type="entry name" value="EII-Sor"/>
    <property type="match status" value="1"/>
</dbReference>
<evidence type="ECO:0000256" key="7">
    <source>
        <dbReference type="ARBA" id="ARBA00022989"/>
    </source>
</evidence>
<reference evidence="10" key="1">
    <citation type="journal article" date="2015" name="Proc. Natl. Acad. Sci. U.S.A.">
        <title>Networks of energetic and metabolic interactions define dynamics in microbial communities.</title>
        <authorList>
            <person name="Embree M."/>
            <person name="Liu J.K."/>
            <person name="Al-Bassam M.M."/>
            <person name="Zengler K."/>
        </authorList>
    </citation>
    <scope>NUCLEOTIDE SEQUENCE</scope>
</reference>
<dbReference type="GO" id="GO:0005886">
    <property type="term" value="C:plasma membrane"/>
    <property type="evidence" value="ECO:0007669"/>
    <property type="project" value="UniProtKB-SubCell"/>
</dbReference>
<evidence type="ECO:0000256" key="9">
    <source>
        <dbReference type="SAM" id="Phobius"/>
    </source>
</evidence>
<sequence length="231" mass="25115">MFTEIILVSLLGGLLCLDRVFIQAMVSRPVVIAPLIGLLLNNPYAGLIIGAFVELIWIDRIPIGTYIPPNDSITAVVATSTALIAGSTLGGTSPELISLSILIAIPCGGLAKQMDVQIIKSNDSLSDKALEDAKENNIQAVERKTYLGLIKVFLFYVLFLLAAQALLVPSVIWIYPQLNATAIKTLSFTYYFLPLLGIAVAINMLKLRRAIPVFCAIFLIVALFLEVFHIL</sequence>
<keyword evidence="7 9" id="KW-1133">Transmembrane helix</keyword>
<dbReference type="GO" id="GO:0016740">
    <property type="term" value="F:transferase activity"/>
    <property type="evidence" value="ECO:0007669"/>
    <property type="project" value="UniProtKB-KW"/>
</dbReference>
<organism evidence="10">
    <name type="scientific">hydrocarbon metagenome</name>
    <dbReference type="NCBI Taxonomy" id="938273"/>
    <lineage>
        <taxon>unclassified sequences</taxon>
        <taxon>metagenomes</taxon>
        <taxon>ecological metagenomes</taxon>
    </lineage>
</organism>
<evidence type="ECO:0000256" key="5">
    <source>
        <dbReference type="ARBA" id="ARBA00022683"/>
    </source>
</evidence>
<proteinExistence type="predicted"/>
<comment type="subcellular location">
    <subcellularLocation>
        <location evidence="1">Cell membrane</location>
        <topology evidence="1">Multi-pass membrane protein</topology>
    </subcellularLocation>
</comment>
<dbReference type="EC" id="2.7.1.69" evidence="10"/>
<evidence type="ECO:0000256" key="2">
    <source>
        <dbReference type="ARBA" id="ARBA00022448"/>
    </source>
</evidence>
<keyword evidence="2" id="KW-0813">Transport</keyword>
<evidence type="ECO:0000256" key="3">
    <source>
        <dbReference type="ARBA" id="ARBA00022475"/>
    </source>
</evidence>
<dbReference type="EMBL" id="LNQE01000975">
    <property type="protein sequence ID" value="KUG22311.1"/>
    <property type="molecule type" value="Genomic_DNA"/>
</dbReference>
<evidence type="ECO:0000256" key="4">
    <source>
        <dbReference type="ARBA" id="ARBA00022597"/>
    </source>
</evidence>
<evidence type="ECO:0000256" key="6">
    <source>
        <dbReference type="ARBA" id="ARBA00022692"/>
    </source>
</evidence>
<evidence type="ECO:0000256" key="8">
    <source>
        <dbReference type="ARBA" id="ARBA00023136"/>
    </source>
</evidence>
<evidence type="ECO:0000256" key="1">
    <source>
        <dbReference type="ARBA" id="ARBA00004651"/>
    </source>
</evidence>
<dbReference type="GO" id="GO:0009401">
    <property type="term" value="P:phosphoenolpyruvate-dependent sugar phosphotransferase system"/>
    <property type="evidence" value="ECO:0007669"/>
    <property type="project" value="UniProtKB-KW"/>
</dbReference>
<keyword evidence="3" id="KW-1003">Cell membrane</keyword>
<feature type="transmembrane region" description="Helical" evidence="9">
    <location>
        <begin position="153"/>
        <end position="176"/>
    </location>
</feature>
<dbReference type="AlphaFoldDB" id="A0A0W8FN92"/>
<keyword evidence="4" id="KW-0762">Sugar transport</keyword>
<accession>A0A0W8FN92</accession>
<protein>
    <submittedName>
        <fullName evidence="10">Pts system, mannose-specific iic component</fullName>
        <ecNumber evidence="10">2.7.1.69</ecNumber>
    </submittedName>
</protein>
<dbReference type="InterPro" id="IPR004700">
    <property type="entry name" value="PTS_IIC_man"/>
</dbReference>
<feature type="transmembrane region" description="Helical" evidence="9">
    <location>
        <begin position="32"/>
        <end position="57"/>
    </location>
</feature>
<feature type="transmembrane region" description="Helical" evidence="9">
    <location>
        <begin position="188"/>
        <end position="205"/>
    </location>
</feature>
<feature type="transmembrane region" description="Helical" evidence="9">
    <location>
        <begin position="210"/>
        <end position="230"/>
    </location>
</feature>
<name>A0A0W8FN92_9ZZZZ</name>
<keyword evidence="5" id="KW-0598">Phosphotransferase system</keyword>
<evidence type="ECO:0000313" key="10">
    <source>
        <dbReference type="EMBL" id="KUG22311.1"/>
    </source>
</evidence>
<keyword evidence="10" id="KW-0808">Transferase</keyword>